<reference evidence="1" key="1">
    <citation type="submission" date="2021-01" db="EMBL/GenBank/DDBJ databases">
        <authorList>
            <consortium name="Genoscope - CEA"/>
            <person name="William W."/>
        </authorList>
    </citation>
    <scope>NUCLEOTIDE SEQUENCE</scope>
</reference>
<evidence type="ECO:0000313" key="2">
    <source>
        <dbReference type="Proteomes" id="UP000683925"/>
    </source>
</evidence>
<dbReference type="EMBL" id="CAJJDP010000072">
    <property type="protein sequence ID" value="CAD8179576.1"/>
    <property type="molecule type" value="Genomic_DNA"/>
</dbReference>
<gene>
    <name evidence="1" type="ORF">POCTA_138.1.T0730086</name>
</gene>
<dbReference type="AlphaFoldDB" id="A0A8S1VZF7"/>
<organism evidence="1 2">
    <name type="scientific">Paramecium octaurelia</name>
    <dbReference type="NCBI Taxonomy" id="43137"/>
    <lineage>
        <taxon>Eukaryota</taxon>
        <taxon>Sar</taxon>
        <taxon>Alveolata</taxon>
        <taxon>Ciliophora</taxon>
        <taxon>Intramacronucleata</taxon>
        <taxon>Oligohymenophorea</taxon>
        <taxon>Peniculida</taxon>
        <taxon>Parameciidae</taxon>
        <taxon>Paramecium</taxon>
    </lineage>
</organism>
<name>A0A8S1VZF7_PAROT</name>
<accession>A0A8S1VZF7</accession>
<keyword evidence="2" id="KW-1185">Reference proteome</keyword>
<comment type="caution">
    <text evidence="1">The sequence shown here is derived from an EMBL/GenBank/DDBJ whole genome shotgun (WGS) entry which is preliminary data.</text>
</comment>
<protein>
    <submittedName>
        <fullName evidence="1">Uncharacterized protein</fullName>
    </submittedName>
</protein>
<sequence length="77" mass="9009">MKYRQICYVRVNQQLKSCAFGKIILVQSGSWMGDIAVYRNQDSREFIEASFILLDCTIMNRNSTNFSMTSFGYINEY</sequence>
<proteinExistence type="predicted"/>
<evidence type="ECO:0000313" key="1">
    <source>
        <dbReference type="EMBL" id="CAD8179576.1"/>
    </source>
</evidence>
<dbReference type="Proteomes" id="UP000683925">
    <property type="component" value="Unassembled WGS sequence"/>
</dbReference>